<dbReference type="SMART" id="SM00066">
    <property type="entry name" value="GAL4"/>
    <property type="match status" value="1"/>
</dbReference>
<reference evidence="3 4" key="2">
    <citation type="submission" date="2017-02" db="EMBL/GenBank/DDBJ databases">
        <title>A genome survey and senescence transcriptome analysis in Lentinula edodes.</title>
        <authorList>
            <person name="Sakamoto Y."/>
            <person name="Nakade K."/>
            <person name="Sato S."/>
            <person name="Yoshida Y."/>
            <person name="Miyazaki K."/>
            <person name="Natsume S."/>
            <person name="Konno N."/>
        </authorList>
    </citation>
    <scope>NUCLEOTIDE SEQUENCE [LARGE SCALE GENOMIC DNA]</scope>
    <source>
        <strain evidence="3 4">NBRC 111202</strain>
    </source>
</reference>
<name>A0A1Q3EI32_LENED</name>
<feature type="compositionally biased region" description="Polar residues" evidence="1">
    <location>
        <begin position="73"/>
        <end position="84"/>
    </location>
</feature>
<reference evidence="3 4" key="1">
    <citation type="submission" date="2016-08" db="EMBL/GenBank/DDBJ databases">
        <authorList>
            <consortium name="Lentinula edodes genome sequencing consortium"/>
            <person name="Sakamoto Y."/>
            <person name="Nakade K."/>
            <person name="Sato S."/>
            <person name="Yoshida Y."/>
            <person name="Miyazaki K."/>
            <person name="Natsume S."/>
            <person name="Konno N."/>
        </authorList>
    </citation>
    <scope>NUCLEOTIDE SEQUENCE [LARGE SCALE GENOMIC DNA]</scope>
    <source>
        <strain evidence="3 4">NBRC 111202</strain>
    </source>
</reference>
<comment type="caution">
    <text evidence="3">The sequence shown here is derived from an EMBL/GenBank/DDBJ whole genome shotgun (WGS) entry which is preliminary data.</text>
</comment>
<dbReference type="STRING" id="5353.A0A1Q3EI32"/>
<dbReference type="InterPro" id="IPR036864">
    <property type="entry name" value="Zn2-C6_fun-type_DNA-bd_sf"/>
</dbReference>
<dbReference type="GO" id="GO:0008270">
    <property type="term" value="F:zinc ion binding"/>
    <property type="evidence" value="ECO:0007669"/>
    <property type="project" value="InterPro"/>
</dbReference>
<dbReference type="CDD" id="cd00067">
    <property type="entry name" value="GAL4"/>
    <property type="match status" value="1"/>
</dbReference>
<dbReference type="Proteomes" id="UP000188533">
    <property type="component" value="Unassembled WGS sequence"/>
</dbReference>
<proteinExistence type="predicted"/>
<sequence>MSPNRPSQRKKPPACDYCKARRVLCHPQLNGPCPRCVEKGVECTTTPVVRRRRRTKGELVHSAAKATTSSSKNCNDQATASTSKQSDEELSTVIVVQQWASAMFLSNTLDEPSPVPPTLQLSVEVIKALRQTLRNTPHNPHPVTTNPMIPLSQLEMKLRLHAWDMHSLSYQDRVLTHCLLTCSALCSTDPFILGTIEIGPEESQILDSVSPLKSSVVPDMRHFGFRREPVVRQLWAESLWLANQACIATNTSIENAASCWILGYLRYVMFGKTSSAFSAACVHHMRTLAEDGKLSRDAGEMLKFRGHMMIDSLLALMTGKTVPFTTNDELLIVPHKLEPLEQLISTFLTRNCTTSDVFSSVHTFSHTVVRLARETAENLSGPYARSQPLDECFLIKHFASLDVFHSLLSAALQQISHLIQSRFTQETTYHLHACAHGFVVAWGSLVITLFERLRDRSMYNTTDNTRVGSGFSSDISVAAEMKSSRLLVHLLHARKLASRTAIEISETMRDIPSIVRLMPHGDLTKWARFLLEEENIVDISRAQSLQALECFRDALKVVGFSHADRTGVVDTINEYLTAYLVDDMFTQLGHSIQDSGRIHGPDWFEIGASM</sequence>
<dbReference type="SUPFAM" id="SSF57701">
    <property type="entry name" value="Zn2/Cys6 DNA-binding domain"/>
    <property type="match status" value="1"/>
</dbReference>
<dbReference type="PROSITE" id="PS00463">
    <property type="entry name" value="ZN2_CY6_FUNGAL_1"/>
    <property type="match status" value="1"/>
</dbReference>
<gene>
    <name evidence="3" type="ORF">LENED_008768</name>
</gene>
<keyword evidence="4" id="KW-1185">Reference proteome</keyword>
<evidence type="ECO:0000259" key="2">
    <source>
        <dbReference type="PROSITE" id="PS50048"/>
    </source>
</evidence>
<organism evidence="3 4">
    <name type="scientific">Lentinula edodes</name>
    <name type="common">Shiitake mushroom</name>
    <name type="synonym">Lentinus edodes</name>
    <dbReference type="NCBI Taxonomy" id="5353"/>
    <lineage>
        <taxon>Eukaryota</taxon>
        <taxon>Fungi</taxon>
        <taxon>Dikarya</taxon>
        <taxon>Basidiomycota</taxon>
        <taxon>Agaricomycotina</taxon>
        <taxon>Agaricomycetes</taxon>
        <taxon>Agaricomycetidae</taxon>
        <taxon>Agaricales</taxon>
        <taxon>Marasmiineae</taxon>
        <taxon>Omphalotaceae</taxon>
        <taxon>Lentinula</taxon>
    </lineage>
</organism>
<dbReference type="Gene3D" id="4.10.240.10">
    <property type="entry name" value="Zn(2)-C6 fungal-type DNA-binding domain"/>
    <property type="match status" value="1"/>
</dbReference>
<feature type="region of interest" description="Disordered" evidence="1">
    <location>
        <begin position="52"/>
        <end position="87"/>
    </location>
</feature>
<accession>A0A1Q3EI32</accession>
<evidence type="ECO:0000256" key="1">
    <source>
        <dbReference type="SAM" id="MobiDB-lite"/>
    </source>
</evidence>
<dbReference type="GO" id="GO:0000981">
    <property type="term" value="F:DNA-binding transcription factor activity, RNA polymerase II-specific"/>
    <property type="evidence" value="ECO:0007669"/>
    <property type="project" value="InterPro"/>
</dbReference>
<protein>
    <submittedName>
        <fullName evidence="3">Phosphoribosylglycinamide synthetase</fullName>
    </submittedName>
</protein>
<dbReference type="EMBL" id="BDGU01000348">
    <property type="protein sequence ID" value="GAW06819.1"/>
    <property type="molecule type" value="Genomic_DNA"/>
</dbReference>
<feature type="domain" description="Zn(2)-C6 fungal-type" evidence="2">
    <location>
        <begin position="14"/>
        <end position="45"/>
    </location>
</feature>
<dbReference type="InterPro" id="IPR001138">
    <property type="entry name" value="Zn2Cys6_DnaBD"/>
</dbReference>
<evidence type="ECO:0000313" key="3">
    <source>
        <dbReference type="EMBL" id="GAW06819.1"/>
    </source>
</evidence>
<dbReference type="PROSITE" id="PS50048">
    <property type="entry name" value="ZN2_CY6_FUNGAL_2"/>
    <property type="match status" value="1"/>
</dbReference>
<feature type="compositionally biased region" description="Low complexity" evidence="1">
    <location>
        <begin position="62"/>
        <end position="72"/>
    </location>
</feature>
<evidence type="ECO:0000313" key="4">
    <source>
        <dbReference type="Proteomes" id="UP000188533"/>
    </source>
</evidence>
<dbReference type="AlphaFoldDB" id="A0A1Q3EI32"/>